<name>A0A9P8ARG4_9AGAR</name>
<protein>
    <submittedName>
        <fullName evidence="1">Uncharacterized protein</fullName>
    </submittedName>
</protein>
<comment type="caution">
    <text evidence="1">The sequence shown here is derived from an EMBL/GenBank/DDBJ whole genome shotgun (WGS) entry which is preliminary data.</text>
</comment>
<accession>A0A9P8ARG4</accession>
<proteinExistence type="predicted"/>
<gene>
    <name evidence="1" type="ORF">BT62DRAFT_1007096</name>
</gene>
<evidence type="ECO:0000313" key="2">
    <source>
        <dbReference type="Proteomes" id="UP000812287"/>
    </source>
</evidence>
<dbReference type="RefSeq" id="XP_043038868.1">
    <property type="nucleotide sequence ID" value="XM_043177304.1"/>
</dbReference>
<sequence>MEVTHGTDKVREYWDHIPNYEHRGIYPIYRVPETIEHILAKCESPERQQICDLTKDLWLRKNDYWPMPSLGMVLSSGSRKSKDLDSKTKGMKQAFHILVPGVDFLIWKLGCECRIEREDNLERCFNRDEIAWRWRSVMNQQDRWMTDKHRFGPKARPRHLGWVVIRTRRREITGQLDPDDRGSSG</sequence>
<dbReference type="AlphaFoldDB" id="A0A9P8ARG4"/>
<dbReference type="OrthoDB" id="3262992at2759"/>
<reference evidence="1" key="1">
    <citation type="submission" date="2020-11" db="EMBL/GenBank/DDBJ databases">
        <title>Adaptations for nitrogen fixation in a non-lichenized fungal sporocarp promotes dispersal by wood-feeding termites.</title>
        <authorList>
            <consortium name="DOE Joint Genome Institute"/>
            <person name="Koch R.A."/>
            <person name="Yoon G."/>
            <person name="Arayal U."/>
            <person name="Lail K."/>
            <person name="Amirebrahimi M."/>
            <person name="Labutti K."/>
            <person name="Lipzen A."/>
            <person name="Riley R."/>
            <person name="Barry K."/>
            <person name="Henrissat B."/>
            <person name="Grigoriev I.V."/>
            <person name="Herr J.R."/>
            <person name="Aime M.C."/>
        </authorList>
    </citation>
    <scope>NUCLEOTIDE SEQUENCE</scope>
    <source>
        <strain evidence="1">MCA 3950</strain>
    </source>
</reference>
<organism evidence="1 2">
    <name type="scientific">Guyanagaster necrorhizus</name>
    <dbReference type="NCBI Taxonomy" id="856835"/>
    <lineage>
        <taxon>Eukaryota</taxon>
        <taxon>Fungi</taxon>
        <taxon>Dikarya</taxon>
        <taxon>Basidiomycota</taxon>
        <taxon>Agaricomycotina</taxon>
        <taxon>Agaricomycetes</taxon>
        <taxon>Agaricomycetidae</taxon>
        <taxon>Agaricales</taxon>
        <taxon>Marasmiineae</taxon>
        <taxon>Physalacriaceae</taxon>
        <taxon>Guyanagaster</taxon>
    </lineage>
</organism>
<dbReference type="GeneID" id="66099591"/>
<dbReference type="EMBL" id="MU250537">
    <property type="protein sequence ID" value="KAG7445368.1"/>
    <property type="molecule type" value="Genomic_DNA"/>
</dbReference>
<dbReference type="Proteomes" id="UP000812287">
    <property type="component" value="Unassembled WGS sequence"/>
</dbReference>
<keyword evidence="2" id="KW-1185">Reference proteome</keyword>
<evidence type="ECO:0000313" key="1">
    <source>
        <dbReference type="EMBL" id="KAG7445368.1"/>
    </source>
</evidence>